<dbReference type="InterPro" id="IPR036065">
    <property type="entry name" value="BolA-like_sf"/>
</dbReference>
<dbReference type="InterPro" id="IPR002634">
    <property type="entry name" value="BolA"/>
</dbReference>
<dbReference type="EMBL" id="QOQF01000016">
    <property type="protein sequence ID" value="RCL76838.1"/>
    <property type="molecule type" value="Genomic_DNA"/>
</dbReference>
<dbReference type="PANTHER" id="PTHR46230:SF7">
    <property type="entry name" value="BOLA-LIKE PROTEIN 1"/>
    <property type="match status" value="1"/>
</dbReference>
<organism evidence="2 3">
    <name type="scientific">PS1 clade bacterium</name>
    <dbReference type="NCBI Taxonomy" id="2175152"/>
    <lineage>
        <taxon>Bacteria</taxon>
        <taxon>Pseudomonadati</taxon>
        <taxon>Pseudomonadota</taxon>
        <taxon>Alphaproteobacteria</taxon>
        <taxon>PS1 clade</taxon>
    </lineage>
</organism>
<proteinExistence type="inferred from homology"/>
<accession>A0A368DY95</accession>
<protein>
    <submittedName>
        <fullName evidence="2">BolA family transcriptional regulator</fullName>
    </submittedName>
</protein>
<dbReference type="GO" id="GO:0016226">
    <property type="term" value="P:iron-sulfur cluster assembly"/>
    <property type="evidence" value="ECO:0007669"/>
    <property type="project" value="TreeGrafter"/>
</dbReference>
<comment type="similarity">
    <text evidence="1">Belongs to the BolA/IbaG family.</text>
</comment>
<sequence>MAVVDKIIKKLEERFAPERLDVLDESHLHKGHAGARPGGETHFRVKITSTVFDGLSRIDRHRLINDCLSEELAGPIHALNLKVRTPSEDKDDL</sequence>
<dbReference type="Gene3D" id="3.30.300.90">
    <property type="entry name" value="BolA-like"/>
    <property type="match status" value="1"/>
</dbReference>
<name>A0A368DY95_9PROT</name>
<gene>
    <name evidence="2" type="ORF">DBW69_04805</name>
</gene>
<evidence type="ECO:0000313" key="3">
    <source>
        <dbReference type="Proteomes" id="UP000252132"/>
    </source>
</evidence>
<dbReference type="SUPFAM" id="SSF82657">
    <property type="entry name" value="BolA-like"/>
    <property type="match status" value="1"/>
</dbReference>
<evidence type="ECO:0000256" key="1">
    <source>
        <dbReference type="RuleBase" id="RU003860"/>
    </source>
</evidence>
<dbReference type="PANTHER" id="PTHR46230">
    <property type="match status" value="1"/>
</dbReference>
<dbReference type="PIRSF" id="PIRSF003113">
    <property type="entry name" value="BolA"/>
    <property type="match status" value="1"/>
</dbReference>
<dbReference type="Pfam" id="PF01722">
    <property type="entry name" value="BolA"/>
    <property type="match status" value="1"/>
</dbReference>
<evidence type="ECO:0000313" key="2">
    <source>
        <dbReference type="EMBL" id="RCL76838.1"/>
    </source>
</evidence>
<dbReference type="AlphaFoldDB" id="A0A368DY95"/>
<comment type="caution">
    <text evidence="2">The sequence shown here is derived from an EMBL/GenBank/DDBJ whole genome shotgun (WGS) entry which is preliminary data.</text>
</comment>
<reference evidence="2 3" key="1">
    <citation type="journal article" date="2018" name="Microbiome">
        <title>Fine metagenomic profile of the Mediterranean stratified and mixed water columns revealed by assembly and recruitment.</title>
        <authorList>
            <person name="Haro-Moreno J.M."/>
            <person name="Lopez-Perez M."/>
            <person name="De La Torre J.R."/>
            <person name="Picazo A."/>
            <person name="Camacho A."/>
            <person name="Rodriguez-Valera F."/>
        </authorList>
    </citation>
    <scope>NUCLEOTIDE SEQUENCE [LARGE SCALE GENOMIC DNA]</scope>
    <source>
        <strain evidence="2">MED-G55</strain>
    </source>
</reference>
<dbReference type="Proteomes" id="UP000252132">
    <property type="component" value="Unassembled WGS sequence"/>
</dbReference>